<dbReference type="OrthoDB" id="10262475at2759"/>
<evidence type="ECO:0000313" key="2">
    <source>
        <dbReference type="EMBL" id="CAD8126286.1"/>
    </source>
</evidence>
<protein>
    <recommendedName>
        <fullName evidence="4">WD40-repeat-containing domain</fullName>
    </recommendedName>
</protein>
<dbReference type="AlphaFoldDB" id="A0A8S1RDE5"/>
<evidence type="ECO:0008006" key="4">
    <source>
        <dbReference type="Google" id="ProtNLM"/>
    </source>
</evidence>
<dbReference type="GO" id="GO:0016226">
    <property type="term" value="P:iron-sulfur cluster assembly"/>
    <property type="evidence" value="ECO:0007669"/>
    <property type="project" value="TreeGrafter"/>
</dbReference>
<dbReference type="Pfam" id="PF00400">
    <property type="entry name" value="WD40"/>
    <property type="match status" value="2"/>
</dbReference>
<dbReference type="PANTHER" id="PTHR19920">
    <property type="entry name" value="WD40 PROTEIN CIAO1"/>
    <property type="match status" value="1"/>
</dbReference>
<organism evidence="2 3">
    <name type="scientific">Paramecium sonneborni</name>
    <dbReference type="NCBI Taxonomy" id="65129"/>
    <lineage>
        <taxon>Eukaryota</taxon>
        <taxon>Sar</taxon>
        <taxon>Alveolata</taxon>
        <taxon>Ciliophora</taxon>
        <taxon>Intramacronucleata</taxon>
        <taxon>Oligohymenophorea</taxon>
        <taxon>Peniculida</taxon>
        <taxon>Parameciidae</taxon>
        <taxon>Paramecium</taxon>
    </lineage>
</organism>
<keyword evidence="1" id="KW-0853">WD repeat</keyword>
<feature type="repeat" description="WD" evidence="1">
    <location>
        <begin position="64"/>
        <end position="105"/>
    </location>
</feature>
<dbReference type="InterPro" id="IPR001680">
    <property type="entry name" value="WD40_rpt"/>
</dbReference>
<reference evidence="2" key="1">
    <citation type="submission" date="2021-01" db="EMBL/GenBank/DDBJ databases">
        <authorList>
            <consortium name="Genoscope - CEA"/>
            <person name="William W."/>
        </authorList>
    </citation>
    <scope>NUCLEOTIDE SEQUENCE</scope>
</reference>
<evidence type="ECO:0000256" key="1">
    <source>
        <dbReference type="PROSITE-ProRule" id="PRU00221"/>
    </source>
</evidence>
<dbReference type="PROSITE" id="PS50294">
    <property type="entry name" value="WD_REPEATS_REGION"/>
    <property type="match status" value="1"/>
</dbReference>
<dbReference type="PANTHER" id="PTHR19920:SF0">
    <property type="entry name" value="CYTOSOLIC IRON-SULFUR PROTEIN ASSEMBLY PROTEIN CIAO1-RELATED"/>
    <property type="match status" value="1"/>
</dbReference>
<evidence type="ECO:0000313" key="3">
    <source>
        <dbReference type="Proteomes" id="UP000692954"/>
    </source>
</evidence>
<keyword evidence="3" id="KW-1185">Reference proteome</keyword>
<sequence>MYVNENDDLWFDIDDSHPLNQEQWCYSIVFNNEGNIMVSCSGKFLKIWKFQGGNLSYDKKRFILKAHQQDINTLCYSKQTNMFVSGGDDQTIKIWSLGANNQFSQQQALQTQSWILSSLLKKDDSQLFIGCWDGRLLIFQKNGNSYSEFQNINSHKAQIYSISLNNSQNTILTQGWDKKLVIFSSQGGNWKEEKSIQLEKNGFRASFIDNDQFIYQPLESASTELYQVSYNKNIEKKNVNLDLPVCQDDKAFFVNQYNEQKGLFSIKINNMVFVMKKGNGDQYQKLNTINFQDNQIFGTLSPNFDYLVAWSKSAKSYKIEKI</sequence>
<accession>A0A8S1RDE5</accession>
<comment type="caution">
    <text evidence="2">The sequence shown here is derived from an EMBL/GenBank/DDBJ whole genome shotgun (WGS) entry which is preliminary data.</text>
</comment>
<proteinExistence type="predicted"/>
<dbReference type="PROSITE" id="PS50082">
    <property type="entry name" value="WD_REPEATS_2"/>
    <property type="match status" value="1"/>
</dbReference>
<gene>
    <name evidence="2" type="ORF">PSON_ATCC_30995.1.T1660064</name>
</gene>
<dbReference type="GO" id="GO:0097361">
    <property type="term" value="C:cytosolic [4Fe-4S] assembly targeting complex"/>
    <property type="evidence" value="ECO:0007669"/>
    <property type="project" value="TreeGrafter"/>
</dbReference>
<name>A0A8S1RDE5_9CILI</name>
<dbReference type="SMART" id="SM00320">
    <property type="entry name" value="WD40"/>
    <property type="match status" value="4"/>
</dbReference>
<dbReference type="Proteomes" id="UP000692954">
    <property type="component" value="Unassembled WGS sequence"/>
</dbReference>
<dbReference type="EMBL" id="CAJJDN010000166">
    <property type="protein sequence ID" value="CAD8126286.1"/>
    <property type="molecule type" value="Genomic_DNA"/>
</dbReference>